<proteinExistence type="predicted"/>
<gene>
    <name evidence="1" type="ORF">RPERSI_LOCUS19781</name>
</gene>
<evidence type="ECO:0000313" key="2">
    <source>
        <dbReference type="Proteomes" id="UP000789920"/>
    </source>
</evidence>
<reference evidence="1" key="1">
    <citation type="submission" date="2021-06" db="EMBL/GenBank/DDBJ databases">
        <authorList>
            <person name="Kallberg Y."/>
            <person name="Tangrot J."/>
            <person name="Rosling A."/>
        </authorList>
    </citation>
    <scope>NUCLEOTIDE SEQUENCE</scope>
    <source>
        <strain evidence="1">MA461A</strain>
    </source>
</reference>
<feature type="non-terminal residue" evidence="1">
    <location>
        <position position="67"/>
    </location>
</feature>
<accession>A0ACA9RIW0</accession>
<feature type="non-terminal residue" evidence="1">
    <location>
        <position position="1"/>
    </location>
</feature>
<organism evidence="1 2">
    <name type="scientific">Racocetra persica</name>
    <dbReference type="NCBI Taxonomy" id="160502"/>
    <lineage>
        <taxon>Eukaryota</taxon>
        <taxon>Fungi</taxon>
        <taxon>Fungi incertae sedis</taxon>
        <taxon>Mucoromycota</taxon>
        <taxon>Glomeromycotina</taxon>
        <taxon>Glomeromycetes</taxon>
        <taxon>Diversisporales</taxon>
        <taxon>Gigasporaceae</taxon>
        <taxon>Racocetra</taxon>
    </lineage>
</organism>
<protein>
    <submittedName>
        <fullName evidence="1">8355_t:CDS:1</fullName>
    </submittedName>
</protein>
<evidence type="ECO:0000313" key="1">
    <source>
        <dbReference type="EMBL" id="CAG8794523.1"/>
    </source>
</evidence>
<keyword evidence="2" id="KW-1185">Reference proteome</keyword>
<comment type="caution">
    <text evidence="1">The sequence shown here is derived from an EMBL/GenBank/DDBJ whole genome shotgun (WGS) entry which is preliminary data.</text>
</comment>
<name>A0ACA9RIW0_9GLOM</name>
<dbReference type="Proteomes" id="UP000789920">
    <property type="component" value="Unassembled WGS sequence"/>
</dbReference>
<dbReference type="EMBL" id="CAJVQC010054715">
    <property type="protein sequence ID" value="CAG8794523.1"/>
    <property type="molecule type" value="Genomic_DNA"/>
</dbReference>
<sequence>SSEEETSEYTLSELEQQIKNRAQDLRLQYIAQYLWLKESGLTRVQASNIISTLLNHGSWTACLIRTW</sequence>